<dbReference type="RefSeq" id="WP_345370275.1">
    <property type="nucleotide sequence ID" value="NZ_BAABJX010000021.1"/>
</dbReference>
<comment type="caution">
    <text evidence="3">The sequence shown here is derived from an EMBL/GenBank/DDBJ whole genome shotgun (WGS) entry which is preliminary data.</text>
</comment>
<gene>
    <name evidence="3" type="ORF">GCM10023331_13140</name>
</gene>
<evidence type="ECO:0000256" key="1">
    <source>
        <dbReference type="SAM" id="Coils"/>
    </source>
</evidence>
<proteinExistence type="predicted"/>
<organism evidence="3 4">
    <name type="scientific">Algivirga pacifica</name>
    <dbReference type="NCBI Taxonomy" id="1162670"/>
    <lineage>
        <taxon>Bacteria</taxon>
        <taxon>Pseudomonadati</taxon>
        <taxon>Bacteroidota</taxon>
        <taxon>Cytophagia</taxon>
        <taxon>Cytophagales</taxon>
        <taxon>Flammeovirgaceae</taxon>
        <taxon>Algivirga</taxon>
    </lineage>
</organism>
<reference evidence="4" key="1">
    <citation type="journal article" date="2019" name="Int. J. Syst. Evol. Microbiol.">
        <title>The Global Catalogue of Microorganisms (GCM) 10K type strain sequencing project: providing services to taxonomists for standard genome sequencing and annotation.</title>
        <authorList>
            <consortium name="The Broad Institute Genomics Platform"/>
            <consortium name="The Broad Institute Genome Sequencing Center for Infectious Disease"/>
            <person name="Wu L."/>
            <person name="Ma J."/>
        </authorList>
    </citation>
    <scope>NUCLEOTIDE SEQUENCE [LARGE SCALE GENOMIC DNA]</scope>
    <source>
        <strain evidence="4">JCM 18326</strain>
    </source>
</reference>
<dbReference type="EMBL" id="BAABJX010000021">
    <property type="protein sequence ID" value="GAA4829380.1"/>
    <property type="molecule type" value="Genomic_DNA"/>
</dbReference>
<feature type="domain" description="Phosphodiester glycosidase" evidence="2">
    <location>
        <begin position="205"/>
        <end position="353"/>
    </location>
</feature>
<name>A0ABP9DAF2_9BACT</name>
<protein>
    <recommendedName>
        <fullName evidence="2">Phosphodiester glycosidase domain-containing protein</fullName>
    </recommendedName>
</protein>
<dbReference type="PROSITE" id="PS51257">
    <property type="entry name" value="PROKAR_LIPOPROTEIN"/>
    <property type="match status" value="1"/>
</dbReference>
<keyword evidence="1" id="KW-0175">Coiled coil</keyword>
<keyword evidence="4" id="KW-1185">Reference proteome</keyword>
<evidence type="ECO:0000313" key="4">
    <source>
        <dbReference type="Proteomes" id="UP001500298"/>
    </source>
</evidence>
<dbReference type="Proteomes" id="UP001500298">
    <property type="component" value="Unassembled WGS sequence"/>
</dbReference>
<dbReference type="InterPro" id="IPR018711">
    <property type="entry name" value="NAGPA"/>
</dbReference>
<dbReference type="Pfam" id="PF09992">
    <property type="entry name" value="NAGPA"/>
    <property type="match status" value="1"/>
</dbReference>
<feature type="coiled-coil region" evidence="1">
    <location>
        <begin position="36"/>
        <end position="74"/>
    </location>
</feature>
<evidence type="ECO:0000259" key="2">
    <source>
        <dbReference type="Pfam" id="PF09992"/>
    </source>
</evidence>
<accession>A0ABP9DAF2</accession>
<sequence length="376" mass="42389">MKRKIGFVLMSMYFLWSSCNTPKAYWYSGKYHRNMIHAIEEEKRLEQEQKETLLEENRQQIVSLNKKLSEQIEEVQYLTDSLQLLQEVMAKSDAGIQSLHQKLLQTKGILDSLCQVNIQLQEELLQVKEVLKQRVSEKKDVPFANIQKNENVFHLSSEEGRQFTCYKVDLSTQQLQLFYSDATGKPLNSLQAVAQQVGKAGDTLLFGMNAGMFTPSYTPVGLYVENGKEYFPLDTDKEGYGNFYLQPNGVFYIDKEGKAGVLSTSAYQKAEITPQYATQSGPMLLIDGEINKKLGPNSSNFHIRNGIGVLDDNTIFLIISDERVRFYELAKQFQDLGCTNALYLDGAISGAWIKGCTRSDSHGKFGAMIGVVSVGM</sequence>
<evidence type="ECO:0000313" key="3">
    <source>
        <dbReference type="EMBL" id="GAA4829380.1"/>
    </source>
</evidence>